<evidence type="ECO:0000256" key="1">
    <source>
        <dbReference type="ARBA" id="ARBA00022679"/>
    </source>
</evidence>
<gene>
    <name evidence="3" type="ORF">NO357_10700</name>
</gene>
<protein>
    <submittedName>
        <fullName evidence="3">Glycosyltransferase family 4 protein</fullName>
    </submittedName>
</protein>
<sequence length="411" mass="45059">MMDNPIPGRLLDLSRLVSRAGRVLTGIDRVELAYLKAAVADKVPAWGLVRTPIGFLLLDARGMQGLADRSEGREPWGAASRLARVFGKLDGMQQRALSDMRRLATARTHKGGLARLLRRHLPTGFAYLNVGQSNLTDRVLHSVRHGAEGRIAVMIHDTIPLDHPLYQTPAAVERFRQMLKRVRAYADLVIYNSRATRGDAERHMEGWGAVPHGVVAHLGVDLAAPAPEDLPAGLPPDGAYFVTVGTIEPRKNHALLIEIWERLAKQTTPQEMPRLVICGARGWMNEEVFFRMDRSPLMGKHLHEAAGLSDGAVAALLEGAAGGLYPSFAEGYGLPAIEAAARGVPVICADLPATREILGDIPVYASPKDSYLWQRRIMALAKGRQAGRQADAEAFEPPRWTQHFNKVFSLT</sequence>
<organism evidence="3 4">
    <name type="scientific">Marimonas arenosa</name>
    <dbReference type="NCBI Taxonomy" id="1795305"/>
    <lineage>
        <taxon>Bacteria</taxon>
        <taxon>Pseudomonadati</taxon>
        <taxon>Pseudomonadota</taxon>
        <taxon>Alphaproteobacteria</taxon>
        <taxon>Rhodobacterales</taxon>
        <taxon>Paracoccaceae</taxon>
        <taxon>Marimonas</taxon>
    </lineage>
</organism>
<dbReference type="CDD" id="cd03809">
    <property type="entry name" value="GT4_MtfB-like"/>
    <property type="match status" value="1"/>
</dbReference>
<dbReference type="Pfam" id="PF00534">
    <property type="entry name" value="Glycos_transf_1"/>
    <property type="match status" value="1"/>
</dbReference>
<dbReference type="AlphaFoldDB" id="A0AAE4B4M0"/>
<keyword evidence="4" id="KW-1185">Reference proteome</keyword>
<dbReference type="SUPFAM" id="SSF53756">
    <property type="entry name" value="UDP-Glycosyltransferase/glycogen phosphorylase"/>
    <property type="match status" value="1"/>
</dbReference>
<dbReference type="InterPro" id="IPR001296">
    <property type="entry name" value="Glyco_trans_1"/>
</dbReference>
<dbReference type="Proteomes" id="UP001226762">
    <property type="component" value="Unassembled WGS sequence"/>
</dbReference>
<dbReference type="PANTHER" id="PTHR46401:SF2">
    <property type="entry name" value="GLYCOSYLTRANSFERASE WBBK-RELATED"/>
    <property type="match status" value="1"/>
</dbReference>
<evidence type="ECO:0000259" key="2">
    <source>
        <dbReference type="Pfam" id="PF00534"/>
    </source>
</evidence>
<dbReference type="Gene3D" id="3.40.50.2000">
    <property type="entry name" value="Glycogen Phosphorylase B"/>
    <property type="match status" value="1"/>
</dbReference>
<evidence type="ECO:0000313" key="3">
    <source>
        <dbReference type="EMBL" id="MDQ2090365.1"/>
    </source>
</evidence>
<reference evidence="3" key="2">
    <citation type="submission" date="2023-02" db="EMBL/GenBank/DDBJ databases">
        <title>'Rhodoalgimonas zhirmunskyi' gen. nov., isolated from a red alga.</title>
        <authorList>
            <person name="Nedashkovskaya O.I."/>
            <person name="Otstavnykh N.Y."/>
            <person name="Bystritskaya E.P."/>
            <person name="Balabanova L.A."/>
            <person name="Isaeva M.P."/>
        </authorList>
    </citation>
    <scope>NUCLEOTIDE SEQUENCE</scope>
    <source>
        <strain evidence="3">KCTC 52189</strain>
    </source>
</reference>
<dbReference type="RefSeq" id="WP_306735650.1">
    <property type="nucleotide sequence ID" value="NZ_JANHAX010000003.1"/>
</dbReference>
<name>A0AAE4B4M0_9RHOB</name>
<proteinExistence type="predicted"/>
<feature type="domain" description="Glycosyl transferase family 1" evidence="2">
    <location>
        <begin position="234"/>
        <end position="360"/>
    </location>
</feature>
<accession>A0AAE4B4M0</accession>
<comment type="caution">
    <text evidence="3">The sequence shown here is derived from an EMBL/GenBank/DDBJ whole genome shotgun (WGS) entry which is preliminary data.</text>
</comment>
<keyword evidence="1" id="KW-0808">Transferase</keyword>
<dbReference type="GO" id="GO:0016757">
    <property type="term" value="F:glycosyltransferase activity"/>
    <property type="evidence" value="ECO:0007669"/>
    <property type="project" value="InterPro"/>
</dbReference>
<reference evidence="3" key="1">
    <citation type="submission" date="2022-07" db="EMBL/GenBank/DDBJ databases">
        <authorList>
            <person name="Otstavnykh N."/>
            <person name="Isaeva M."/>
            <person name="Bystritskaya E."/>
        </authorList>
    </citation>
    <scope>NUCLEOTIDE SEQUENCE</scope>
    <source>
        <strain evidence="3">KCTC 52189</strain>
    </source>
</reference>
<dbReference type="EMBL" id="JANHAX010000003">
    <property type="protein sequence ID" value="MDQ2090365.1"/>
    <property type="molecule type" value="Genomic_DNA"/>
</dbReference>
<evidence type="ECO:0000313" key="4">
    <source>
        <dbReference type="Proteomes" id="UP001226762"/>
    </source>
</evidence>
<dbReference type="PANTHER" id="PTHR46401">
    <property type="entry name" value="GLYCOSYLTRANSFERASE WBBK-RELATED"/>
    <property type="match status" value="1"/>
</dbReference>